<reference evidence="1" key="1">
    <citation type="journal article" date="2021" name="New Phytol.">
        <title>Evolutionary innovations through gain and loss of genes in the ectomycorrhizal Boletales.</title>
        <authorList>
            <person name="Wu G."/>
            <person name="Miyauchi S."/>
            <person name="Morin E."/>
            <person name="Kuo A."/>
            <person name="Drula E."/>
            <person name="Varga T."/>
            <person name="Kohler A."/>
            <person name="Feng B."/>
            <person name="Cao Y."/>
            <person name="Lipzen A."/>
            <person name="Daum C."/>
            <person name="Hundley H."/>
            <person name="Pangilinan J."/>
            <person name="Johnson J."/>
            <person name="Barry K."/>
            <person name="LaButti K."/>
            <person name="Ng V."/>
            <person name="Ahrendt S."/>
            <person name="Min B."/>
            <person name="Choi I.G."/>
            <person name="Park H."/>
            <person name="Plett J.M."/>
            <person name="Magnuson J."/>
            <person name="Spatafora J.W."/>
            <person name="Nagy L.G."/>
            <person name="Henrissat B."/>
            <person name="Grigoriev I.V."/>
            <person name="Yang Z.L."/>
            <person name="Xu J."/>
            <person name="Martin F.M."/>
        </authorList>
    </citation>
    <scope>NUCLEOTIDE SEQUENCE</scope>
    <source>
        <strain evidence="1">ATCC 28755</strain>
    </source>
</reference>
<dbReference type="Proteomes" id="UP000790377">
    <property type="component" value="Unassembled WGS sequence"/>
</dbReference>
<keyword evidence="2" id="KW-1185">Reference proteome</keyword>
<dbReference type="EMBL" id="MU269297">
    <property type="protein sequence ID" value="KAH7903023.1"/>
    <property type="molecule type" value="Genomic_DNA"/>
</dbReference>
<gene>
    <name evidence="1" type="ORF">BJ138DRAFT_1198552</name>
</gene>
<protein>
    <submittedName>
        <fullName evidence="1">Uncharacterized protein</fullName>
    </submittedName>
</protein>
<comment type="caution">
    <text evidence="1">The sequence shown here is derived from an EMBL/GenBank/DDBJ whole genome shotgun (WGS) entry which is preliminary data.</text>
</comment>
<proteinExistence type="predicted"/>
<organism evidence="1 2">
    <name type="scientific">Hygrophoropsis aurantiaca</name>
    <dbReference type="NCBI Taxonomy" id="72124"/>
    <lineage>
        <taxon>Eukaryota</taxon>
        <taxon>Fungi</taxon>
        <taxon>Dikarya</taxon>
        <taxon>Basidiomycota</taxon>
        <taxon>Agaricomycotina</taxon>
        <taxon>Agaricomycetes</taxon>
        <taxon>Agaricomycetidae</taxon>
        <taxon>Boletales</taxon>
        <taxon>Coniophorineae</taxon>
        <taxon>Hygrophoropsidaceae</taxon>
        <taxon>Hygrophoropsis</taxon>
    </lineage>
</organism>
<evidence type="ECO:0000313" key="2">
    <source>
        <dbReference type="Proteomes" id="UP000790377"/>
    </source>
</evidence>
<accession>A0ACB7ZQD0</accession>
<sequence>MTSPRRTRSQNANKHPGKVQLDADAAAHEEQNTGKRRTKKAAAVEGPKEMPAQKAARIRQAVQQVAEAEANMEVRENQASGARPKPVRPKPRPVGKGKQKQIVEDEELMEDGENDVDVAVEKAPSDPQPSHKGKVTEKPSKNLMREAVKNARENMDAAIALTSMRGSCLTLDHDHDQSIDARVVNEKGNTGLATAKKFAVAAQAAQMMDWINNVHVSKPDSVPTSQGSRTSTSLSQKLPPPSIISTYSQSSKATTASTNVSKTSHGHSKNPDVPSDILVGGFSDEDLDDSKEREAAVVSVTRKGKRKIKVIEIVEDSQSDSEQEELDIPISRSVVQTPRVVSTSAKRKIEETSIPETEGEDSDIEIADGGYLMDVDIPEAKVEAPPTVKAERESRRTTSSTSVTTVVKSALPLPKRVKTEQDDGAGELSGSQATENTTSTVRRVPRTKFRNSDLPISTSDPRWLQDYMNTVILWAGSQRGWELPKLSLVKAIQKIFDFVFPEIDYEAKPSSLNYFKDDTALI</sequence>
<name>A0ACB7ZQD0_9AGAM</name>
<evidence type="ECO:0000313" key="1">
    <source>
        <dbReference type="EMBL" id="KAH7903023.1"/>
    </source>
</evidence>